<dbReference type="EMBL" id="JABUBU010000001">
    <property type="protein sequence ID" value="MBY6365212.1"/>
    <property type="molecule type" value="Genomic_DNA"/>
</dbReference>
<name>A0ABS7NZV6_9NOCA</name>
<dbReference type="Pfam" id="PF01872">
    <property type="entry name" value="RibD_C"/>
    <property type="match status" value="1"/>
</dbReference>
<organism evidence="2 3">
    <name type="scientific">Rhodococcoides corynebacterioides</name>
    <dbReference type="NCBI Taxonomy" id="53972"/>
    <lineage>
        <taxon>Bacteria</taxon>
        <taxon>Bacillati</taxon>
        <taxon>Actinomycetota</taxon>
        <taxon>Actinomycetes</taxon>
        <taxon>Mycobacteriales</taxon>
        <taxon>Nocardiaceae</taxon>
        <taxon>Rhodococcoides</taxon>
    </lineage>
</organism>
<dbReference type="InterPro" id="IPR002734">
    <property type="entry name" value="RibDG_C"/>
</dbReference>
<protein>
    <submittedName>
        <fullName evidence="2">Dihydrofolate reductase family protein</fullName>
    </submittedName>
</protein>
<comment type="caution">
    <text evidence="2">The sequence shown here is derived from an EMBL/GenBank/DDBJ whole genome shotgun (WGS) entry which is preliminary data.</text>
</comment>
<feature type="domain" description="Bacterial bifunctional deaminase-reductase C-terminal" evidence="1">
    <location>
        <begin position="6"/>
        <end position="187"/>
    </location>
</feature>
<evidence type="ECO:0000313" key="3">
    <source>
        <dbReference type="Proteomes" id="UP000825228"/>
    </source>
</evidence>
<dbReference type="PANTHER" id="PTHR38011">
    <property type="entry name" value="DIHYDROFOLATE REDUCTASE FAMILY PROTEIN (AFU_ORTHOLOGUE AFUA_8G06820)"/>
    <property type="match status" value="1"/>
</dbReference>
<dbReference type="Proteomes" id="UP000825228">
    <property type="component" value="Unassembled WGS sequence"/>
</dbReference>
<dbReference type="PANTHER" id="PTHR38011:SF12">
    <property type="entry name" value="BIFUNCTIONAL DEAMINASE-REDUCTASE DOMAIN PROTEIN"/>
    <property type="match status" value="1"/>
</dbReference>
<reference evidence="2 3" key="1">
    <citation type="submission" date="2020-06" db="EMBL/GenBank/DDBJ databases">
        <title>Taxonomy, biology and ecology of Rhodococcus bacteria occurring in California pistachio and other woody hosts as revealed by genome sequence analyses.</title>
        <authorList>
            <person name="Gai Y."/>
            <person name="Riely B."/>
        </authorList>
    </citation>
    <scope>NUCLEOTIDE SEQUENCE [LARGE SCALE GENOMIC DNA]</scope>
    <source>
        <strain evidence="2 3">BP-281</strain>
    </source>
</reference>
<gene>
    <name evidence="2" type="ORF">HQ603_00440</name>
</gene>
<dbReference type="InterPro" id="IPR050765">
    <property type="entry name" value="Riboflavin_Biosynth_HTPR"/>
</dbReference>
<dbReference type="RefSeq" id="WP_222682444.1">
    <property type="nucleotide sequence ID" value="NZ_JABUBS010000001.1"/>
</dbReference>
<accession>A0ABS7NZV6</accession>
<evidence type="ECO:0000259" key="1">
    <source>
        <dbReference type="Pfam" id="PF01872"/>
    </source>
</evidence>
<dbReference type="SUPFAM" id="SSF53597">
    <property type="entry name" value="Dihydrofolate reductase-like"/>
    <property type="match status" value="1"/>
</dbReference>
<proteinExistence type="predicted"/>
<dbReference type="Gene3D" id="3.40.430.10">
    <property type="entry name" value="Dihydrofolate Reductase, subunit A"/>
    <property type="match status" value="1"/>
</dbReference>
<keyword evidence="3" id="KW-1185">Reference proteome</keyword>
<sequence length="215" mass="22991">MSRTRIHNLSISLDGFAAGEGQSEETPMGHAGQRLHRWMFATDFGTRMMGGDGGSTGVDDAVAHRHELGIGSEIMGANKFGPPGWQDDPDWTGWWGDNPPFHTPVFVLTHRPRAPIEMAGGTVFHFLDVPPAEALVVARDAAGGLDVRIGGGATTAGYFIAAGLVDHLHLVQVPIVLGRGVRLWDGLEGMESGYDVEVVSTPSGVTHLTFTRRAE</sequence>
<evidence type="ECO:0000313" key="2">
    <source>
        <dbReference type="EMBL" id="MBY6365212.1"/>
    </source>
</evidence>
<dbReference type="InterPro" id="IPR024072">
    <property type="entry name" value="DHFR-like_dom_sf"/>
</dbReference>